<evidence type="ECO:0000313" key="13">
    <source>
        <dbReference type="Proteomes" id="UP000001660"/>
    </source>
</evidence>
<evidence type="ECO:0000256" key="6">
    <source>
        <dbReference type="ARBA" id="ARBA00012060"/>
    </source>
</evidence>
<dbReference type="NCBIfam" id="NF003805">
    <property type="entry name" value="PRK05395.1-2"/>
    <property type="match status" value="1"/>
</dbReference>
<dbReference type="STRING" id="330214.NIDE2466"/>
<comment type="subunit">
    <text evidence="5 8">Homododecamer.</text>
</comment>
<evidence type="ECO:0000256" key="4">
    <source>
        <dbReference type="ARBA" id="ARBA00011037"/>
    </source>
</evidence>
<name>D8PFY9_9BACT</name>
<dbReference type="HAMAP" id="MF_00169">
    <property type="entry name" value="AroQ"/>
    <property type="match status" value="1"/>
</dbReference>
<feature type="binding site" evidence="8 10">
    <location>
        <position position="111"/>
    </location>
    <ligand>
        <name>substrate</name>
    </ligand>
</feature>
<dbReference type="PANTHER" id="PTHR21272">
    <property type="entry name" value="CATABOLIC 3-DEHYDROQUINASE"/>
    <property type="match status" value="1"/>
</dbReference>
<comment type="function">
    <text evidence="2 8">Catalyzes a trans-dehydration via an enolate intermediate.</text>
</comment>
<feature type="binding site" evidence="8 10">
    <location>
        <begin position="101"/>
        <end position="102"/>
    </location>
    <ligand>
        <name>substrate</name>
    </ligand>
</feature>
<dbReference type="UniPathway" id="UPA00053">
    <property type="reaction ID" value="UER00086"/>
</dbReference>
<dbReference type="Pfam" id="PF01220">
    <property type="entry name" value="DHquinase_II"/>
    <property type="match status" value="1"/>
</dbReference>
<dbReference type="HOGENOM" id="CLU_090968_1_0_0"/>
<proteinExistence type="inferred from homology"/>
<keyword evidence="7 8" id="KW-0456">Lyase</keyword>
<dbReference type="PANTHER" id="PTHR21272:SF3">
    <property type="entry name" value="CATABOLIC 3-DEHYDROQUINASE"/>
    <property type="match status" value="1"/>
</dbReference>
<evidence type="ECO:0000256" key="9">
    <source>
        <dbReference type="PIRSR" id="PIRSR001399-1"/>
    </source>
</evidence>
<gene>
    <name evidence="8 12" type="primary">aroQ</name>
    <name evidence="12" type="ORF">NIDE2466</name>
</gene>
<feature type="binding site" evidence="8 10">
    <location>
        <position position="80"/>
    </location>
    <ligand>
        <name>substrate</name>
    </ligand>
</feature>
<dbReference type="Proteomes" id="UP000001660">
    <property type="component" value="Chromosome"/>
</dbReference>
<organism evidence="12 13">
    <name type="scientific">Nitrospira defluvii</name>
    <dbReference type="NCBI Taxonomy" id="330214"/>
    <lineage>
        <taxon>Bacteria</taxon>
        <taxon>Pseudomonadati</taxon>
        <taxon>Nitrospirota</taxon>
        <taxon>Nitrospiria</taxon>
        <taxon>Nitrospirales</taxon>
        <taxon>Nitrospiraceae</taxon>
        <taxon>Nitrospira</taxon>
    </lineage>
</organism>
<dbReference type="InterPro" id="IPR036441">
    <property type="entry name" value="DHquinase_II_sf"/>
</dbReference>
<evidence type="ECO:0000256" key="5">
    <source>
        <dbReference type="ARBA" id="ARBA00011193"/>
    </source>
</evidence>
<dbReference type="GO" id="GO:0009423">
    <property type="term" value="P:chorismate biosynthetic process"/>
    <property type="evidence" value="ECO:0007669"/>
    <property type="project" value="UniProtKB-UniRule"/>
</dbReference>
<comment type="catalytic activity">
    <reaction evidence="1 8">
        <text>3-dehydroquinate = 3-dehydroshikimate + H2O</text>
        <dbReference type="Rhea" id="RHEA:21096"/>
        <dbReference type="ChEBI" id="CHEBI:15377"/>
        <dbReference type="ChEBI" id="CHEBI:16630"/>
        <dbReference type="ChEBI" id="CHEBI:32364"/>
        <dbReference type="EC" id="4.2.1.10"/>
    </reaction>
</comment>
<dbReference type="NCBIfam" id="TIGR01088">
    <property type="entry name" value="aroQ"/>
    <property type="match status" value="1"/>
</dbReference>
<feature type="site" description="Transition state stabilizer" evidence="8 11">
    <location>
        <position position="18"/>
    </location>
</feature>
<sequence length="165" mass="17751">MLRLLVLHGPNLNLLGTREPSVYGQASLPDIDKSIVRRAGERGIAVQTKQTNVEGELVTWIQNARGHFDGIIINPAAYTHTSIAIRDAIAAVALPTVEVHLSNIHQREEFRHHSFIAGVALGQISGFGPTGYLLALDALAAHLEAGGKASRPRTASKNKPTASRR</sequence>
<accession>D8PFY9</accession>
<dbReference type="GO" id="GO:0003855">
    <property type="term" value="F:3-dehydroquinate dehydratase activity"/>
    <property type="evidence" value="ECO:0007669"/>
    <property type="project" value="UniProtKB-UniRule"/>
</dbReference>
<dbReference type="GO" id="GO:0009073">
    <property type="term" value="P:aromatic amino acid family biosynthetic process"/>
    <property type="evidence" value="ECO:0007669"/>
    <property type="project" value="UniProtKB-KW"/>
</dbReference>
<dbReference type="GO" id="GO:0008652">
    <property type="term" value="P:amino acid biosynthetic process"/>
    <property type="evidence" value="ECO:0007669"/>
    <property type="project" value="UniProtKB-KW"/>
</dbReference>
<feature type="active site" description="Proton donor" evidence="8 9">
    <location>
        <position position="100"/>
    </location>
</feature>
<comment type="similarity">
    <text evidence="4 8">Belongs to the type-II 3-dehydroquinase family.</text>
</comment>
<dbReference type="NCBIfam" id="NF003804">
    <property type="entry name" value="PRK05395.1-1"/>
    <property type="match status" value="1"/>
</dbReference>
<feature type="binding site" evidence="8 10">
    <location>
        <position position="74"/>
    </location>
    <ligand>
        <name>substrate</name>
    </ligand>
</feature>
<dbReference type="InterPro" id="IPR001874">
    <property type="entry name" value="DHquinase_II"/>
</dbReference>
<comment type="pathway">
    <text evidence="3 8">Metabolic intermediate biosynthesis; chorismate biosynthesis; chorismate from D-erythrose 4-phosphate and phosphoenolpyruvate: step 3/7.</text>
</comment>
<dbReference type="EC" id="4.2.1.10" evidence="6 8"/>
<feature type="binding site" evidence="8 10">
    <location>
        <position position="87"/>
    </location>
    <ligand>
        <name>substrate</name>
    </ligand>
</feature>
<protein>
    <recommendedName>
        <fullName evidence="6 8">3-dehydroquinate dehydratase</fullName>
        <shortName evidence="8">3-dehydroquinase</shortName>
        <ecNumber evidence="6 8">4.2.1.10</ecNumber>
    </recommendedName>
    <alternativeName>
        <fullName evidence="8">Type II DHQase</fullName>
    </alternativeName>
</protein>
<feature type="active site" description="Proton acceptor" evidence="8 9">
    <location>
        <position position="23"/>
    </location>
</feature>
<dbReference type="InterPro" id="IPR018509">
    <property type="entry name" value="DHquinase_II_CS"/>
</dbReference>
<dbReference type="NCBIfam" id="NF003806">
    <property type="entry name" value="PRK05395.1-3"/>
    <property type="match status" value="1"/>
</dbReference>
<evidence type="ECO:0000313" key="12">
    <source>
        <dbReference type="EMBL" id="CBK42176.1"/>
    </source>
</evidence>
<dbReference type="AlphaFoldDB" id="D8PFY9"/>
<keyword evidence="8" id="KW-0057">Aromatic amino acid biosynthesis</keyword>
<dbReference type="OrthoDB" id="9790793at2"/>
<evidence type="ECO:0000256" key="1">
    <source>
        <dbReference type="ARBA" id="ARBA00001864"/>
    </source>
</evidence>
<evidence type="ECO:0000256" key="2">
    <source>
        <dbReference type="ARBA" id="ARBA00003924"/>
    </source>
</evidence>
<evidence type="ECO:0000256" key="10">
    <source>
        <dbReference type="PIRSR" id="PIRSR001399-2"/>
    </source>
</evidence>
<evidence type="ECO:0000256" key="11">
    <source>
        <dbReference type="PIRSR" id="PIRSR001399-3"/>
    </source>
</evidence>
<dbReference type="PROSITE" id="PS01029">
    <property type="entry name" value="DEHYDROQUINASE_II"/>
    <property type="match status" value="1"/>
</dbReference>
<evidence type="ECO:0000256" key="3">
    <source>
        <dbReference type="ARBA" id="ARBA00004902"/>
    </source>
</evidence>
<dbReference type="EMBL" id="FP929003">
    <property type="protein sequence ID" value="CBK42176.1"/>
    <property type="molecule type" value="Genomic_DNA"/>
</dbReference>
<keyword evidence="8" id="KW-0028">Amino-acid biosynthesis</keyword>
<dbReference type="eggNOG" id="COG0757">
    <property type="taxonomic scope" value="Bacteria"/>
</dbReference>
<dbReference type="NCBIfam" id="NF003807">
    <property type="entry name" value="PRK05395.1-4"/>
    <property type="match status" value="1"/>
</dbReference>
<evidence type="ECO:0000256" key="8">
    <source>
        <dbReference type="HAMAP-Rule" id="MF_00169"/>
    </source>
</evidence>
<dbReference type="PIRSF" id="PIRSF001399">
    <property type="entry name" value="DHquinase_II"/>
    <property type="match status" value="1"/>
</dbReference>
<dbReference type="Gene3D" id="3.40.50.9100">
    <property type="entry name" value="Dehydroquinase, class II"/>
    <property type="match status" value="1"/>
</dbReference>
<reference evidence="12 13" key="1">
    <citation type="journal article" date="2010" name="Proc. Natl. Acad. Sci. U.S.A.">
        <title>A Nitrospira metagenome illuminates the physiology and evolution of globally important nitrite-oxidizing bacteria.</title>
        <authorList>
            <person name="Lucker S."/>
            <person name="Wagner M."/>
            <person name="Maixner F."/>
            <person name="Pelletier E."/>
            <person name="Koch H."/>
            <person name="Vacherie B."/>
            <person name="Rattei T."/>
            <person name="Sinninghe Damste J."/>
            <person name="Spieck E."/>
            <person name="Le Paslier D."/>
            <person name="Daims H."/>
        </authorList>
    </citation>
    <scope>NUCLEOTIDE SEQUENCE [LARGE SCALE GENOMIC DNA]</scope>
</reference>
<dbReference type="CDD" id="cd00466">
    <property type="entry name" value="DHQase_II"/>
    <property type="match status" value="1"/>
</dbReference>
<dbReference type="SUPFAM" id="SSF52304">
    <property type="entry name" value="Type II 3-dehydroquinate dehydratase"/>
    <property type="match status" value="1"/>
</dbReference>
<evidence type="ECO:0000256" key="7">
    <source>
        <dbReference type="ARBA" id="ARBA00023239"/>
    </source>
</evidence>
<dbReference type="GO" id="GO:0019631">
    <property type="term" value="P:quinate catabolic process"/>
    <property type="evidence" value="ECO:0007669"/>
    <property type="project" value="TreeGrafter"/>
</dbReference>
<keyword evidence="13" id="KW-1185">Reference proteome</keyword>
<dbReference type="KEGG" id="nde:NIDE2466"/>